<proteinExistence type="predicted"/>
<dbReference type="InterPro" id="IPR052172">
    <property type="entry name" value="UxaA_altronate/galactarate_dh"/>
</dbReference>
<dbReference type="SMART" id="SM00858">
    <property type="entry name" value="SAF"/>
    <property type="match status" value="1"/>
</dbReference>
<dbReference type="PANTHER" id="PTHR30536:SF5">
    <property type="entry name" value="ALTRONATE DEHYDRATASE"/>
    <property type="match status" value="1"/>
</dbReference>
<accession>A0ABW5U6E8</accession>
<dbReference type="Pfam" id="PF08666">
    <property type="entry name" value="SAF"/>
    <property type="match status" value="1"/>
</dbReference>
<dbReference type="RefSeq" id="WP_386375609.1">
    <property type="nucleotide sequence ID" value="NZ_JBHUMP010000018.1"/>
</dbReference>
<keyword evidence="3" id="KW-0378">Hydrolase</keyword>
<gene>
    <name evidence="3" type="ORF">ACFSUD_16525</name>
</gene>
<sequence length="100" mass="10370">MTNLIIVDLRDNVATTVANIAAGTVLEQDSTEGTIPPSARQAIPSGHKIALVDIHTGEEVIKYGAVIGVATARIAAGDHVHVHNIASNRVRGDLKKGEGA</sequence>
<dbReference type="InterPro" id="IPR013974">
    <property type="entry name" value="SAF"/>
</dbReference>
<dbReference type="CDD" id="cd11613">
    <property type="entry name" value="SAF_AH_GD"/>
    <property type="match status" value="1"/>
</dbReference>
<evidence type="ECO:0000256" key="1">
    <source>
        <dbReference type="ARBA" id="ARBA00023239"/>
    </source>
</evidence>
<dbReference type="EMBL" id="JBHUMP010000018">
    <property type="protein sequence ID" value="MFD2741185.1"/>
    <property type="molecule type" value="Genomic_DNA"/>
</dbReference>
<reference evidence="4" key="1">
    <citation type="journal article" date="2019" name="Int. J. Syst. Evol. Microbiol.">
        <title>The Global Catalogue of Microorganisms (GCM) 10K type strain sequencing project: providing services to taxonomists for standard genome sequencing and annotation.</title>
        <authorList>
            <consortium name="The Broad Institute Genomics Platform"/>
            <consortium name="The Broad Institute Genome Sequencing Center for Infectious Disease"/>
            <person name="Wu L."/>
            <person name="Ma J."/>
        </authorList>
    </citation>
    <scope>NUCLEOTIDE SEQUENCE [LARGE SCALE GENOMIC DNA]</scope>
    <source>
        <strain evidence="4">TISTR 2562</strain>
    </source>
</reference>
<evidence type="ECO:0000313" key="3">
    <source>
        <dbReference type="EMBL" id="MFD2741185.1"/>
    </source>
</evidence>
<comment type="caution">
    <text evidence="3">The sequence shown here is derived from an EMBL/GenBank/DDBJ whole genome shotgun (WGS) entry which is preliminary data.</text>
</comment>
<evidence type="ECO:0000313" key="4">
    <source>
        <dbReference type="Proteomes" id="UP001597474"/>
    </source>
</evidence>
<keyword evidence="4" id="KW-1185">Reference proteome</keyword>
<name>A0ABW5U6E8_9RHOB</name>
<dbReference type="Gene3D" id="2.30.130.110">
    <property type="match status" value="1"/>
</dbReference>
<dbReference type="InterPro" id="IPR044144">
    <property type="entry name" value="SAF_UxaA/GarD"/>
</dbReference>
<evidence type="ECO:0000259" key="2">
    <source>
        <dbReference type="SMART" id="SM00858"/>
    </source>
</evidence>
<dbReference type="PANTHER" id="PTHR30536">
    <property type="entry name" value="ALTRONATE/GALACTARATE DEHYDRATASE"/>
    <property type="match status" value="1"/>
</dbReference>
<dbReference type="Proteomes" id="UP001597474">
    <property type="component" value="Unassembled WGS sequence"/>
</dbReference>
<organism evidence="3 4">
    <name type="scientific">Sulfitobacter aestuarii</name>
    <dbReference type="NCBI Taxonomy" id="2161676"/>
    <lineage>
        <taxon>Bacteria</taxon>
        <taxon>Pseudomonadati</taxon>
        <taxon>Pseudomonadota</taxon>
        <taxon>Alphaproteobacteria</taxon>
        <taxon>Rhodobacterales</taxon>
        <taxon>Roseobacteraceae</taxon>
        <taxon>Sulfitobacter</taxon>
    </lineage>
</organism>
<protein>
    <submittedName>
        <fullName evidence="3">UxaA family hydrolase</fullName>
    </submittedName>
</protein>
<dbReference type="GO" id="GO:0016787">
    <property type="term" value="F:hydrolase activity"/>
    <property type="evidence" value="ECO:0007669"/>
    <property type="project" value="UniProtKB-KW"/>
</dbReference>
<feature type="domain" description="SAF" evidence="2">
    <location>
        <begin position="11"/>
        <end position="86"/>
    </location>
</feature>
<keyword evidence="1" id="KW-0456">Lyase</keyword>